<feature type="domain" description="EF-hand" evidence="9">
    <location>
        <begin position="826"/>
        <end position="861"/>
    </location>
</feature>
<keyword evidence="3" id="KW-0436">Ligase</keyword>
<evidence type="ECO:0000313" key="11">
    <source>
        <dbReference type="WBParaSite" id="maker-uti_cns_0014878-snap-gene-0.4-mRNA-1"/>
    </source>
</evidence>
<dbReference type="PROSITE" id="PS50222">
    <property type="entry name" value="EF_HAND_2"/>
    <property type="match status" value="2"/>
</dbReference>
<dbReference type="InterPro" id="IPR011992">
    <property type="entry name" value="EF-hand-dom_pair"/>
</dbReference>
<feature type="compositionally biased region" description="Low complexity" evidence="8">
    <location>
        <begin position="216"/>
        <end position="227"/>
    </location>
</feature>
<dbReference type="Gene3D" id="1.10.238.10">
    <property type="entry name" value="EF-hand"/>
    <property type="match status" value="1"/>
</dbReference>
<protein>
    <submittedName>
        <fullName evidence="11">TTLL3</fullName>
    </submittedName>
</protein>
<comment type="subcellular location">
    <subcellularLocation>
        <location evidence="1">Cytoplasm</location>
        <location evidence="1">Cytoskeleton</location>
    </subcellularLocation>
</comment>
<dbReference type="PANTHER" id="PTHR45870:SF2">
    <property type="entry name" value="TUBULIN MONOGLYCYLASE TTLL3"/>
    <property type="match status" value="1"/>
</dbReference>
<dbReference type="InterPro" id="IPR004344">
    <property type="entry name" value="TTL/TTLL_fam"/>
</dbReference>
<evidence type="ECO:0000256" key="1">
    <source>
        <dbReference type="ARBA" id="ARBA00004245"/>
    </source>
</evidence>
<keyword evidence="2" id="KW-0963">Cytoplasm</keyword>
<dbReference type="WBParaSite" id="maker-uti_cns_0014878-snap-gene-0.4-mRNA-1">
    <property type="protein sequence ID" value="maker-uti_cns_0014878-snap-gene-0.4-mRNA-1"/>
    <property type="gene ID" value="maker-uti_cns_0014878-snap-gene-0.4"/>
</dbReference>
<keyword evidence="5" id="KW-0106">Calcium</keyword>
<dbReference type="InterPro" id="IPR051437">
    <property type="entry name" value="TTLL_monoglycylase"/>
</dbReference>
<dbReference type="GO" id="GO:0005524">
    <property type="term" value="F:ATP binding"/>
    <property type="evidence" value="ECO:0007669"/>
    <property type="project" value="UniProtKB-KW"/>
</dbReference>
<dbReference type="PANTHER" id="PTHR45870">
    <property type="entry name" value="TUBULIN MONOGLYCYLASE TTLL3"/>
    <property type="match status" value="1"/>
</dbReference>
<organism evidence="10 11">
    <name type="scientific">Macrostomum lignano</name>
    <dbReference type="NCBI Taxonomy" id="282301"/>
    <lineage>
        <taxon>Eukaryota</taxon>
        <taxon>Metazoa</taxon>
        <taxon>Spiralia</taxon>
        <taxon>Lophotrochozoa</taxon>
        <taxon>Platyhelminthes</taxon>
        <taxon>Rhabditophora</taxon>
        <taxon>Macrostomorpha</taxon>
        <taxon>Macrostomida</taxon>
        <taxon>Macrostomidae</taxon>
        <taxon>Macrostomum</taxon>
    </lineage>
</organism>
<dbReference type="Proteomes" id="UP000095280">
    <property type="component" value="Unplaced"/>
</dbReference>
<dbReference type="Gene3D" id="3.30.470.20">
    <property type="entry name" value="ATP-grasp fold, B domain"/>
    <property type="match status" value="1"/>
</dbReference>
<evidence type="ECO:0000256" key="5">
    <source>
        <dbReference type="ARBA" id="ARBA00022837"/>
    </source>
</evidence>
<dbReference type="GO" id="GO:0003341">
    <property type="term" value="P:cilium movement"/>
    <property type="evidence" value="ECO:0007669"/>
    <property type="project" value="TreeGrafter"/>
</dbReference>
<reference evidence="11" key="1">
    <citation type="submission" date="2016-11" db="UniProtKB">
        <authorList>
            <consortium name="WormBaseParasite"/>
        </authorList>
    </citation>
    <scope>IDENTIFICATION</scope>
</reference>
<dbReference type="PROSITE" id="PS00018">
    <property type="entry name" value="EF_HAND_1"/>
    <property type="match status" value="1"/>
</dbReference>
<evidence type="ECO:0000256" key="6">
    <source>
        <dbReference type="ARBA" id="ARBA00022840"/>
    </source>
</evidence>
<dbReference type="SMART" id="SM00054">
    <property type="entry name" value="EFh"/>
    <property type="match status" value="2"/>
</dbReference>
<dbReference type="InterPro" id="IPR018247">
    <property type="entry name" value="EF_Hand_1_Ca_BS"/>
</dbReference>
<keyword evidence="4" id="KW-0547">Nucleotide-binding</keyword>
<feature type="compositionally biased region" description="Basic residues" evidence="8">
    <location>
        <begin position="704"/>
        <end position="715"/>
    </location>
</feature>
<feature type="compositionally biased region" description="Basic residues" evidence="8">
    <location>
        <begin position="228"/>
        <end position="238"/>
    </location>
</feature>
<feature type="region of interest" description="Disordered" evidence="8">
    <location>
        <begin position="1"/>
        <end position="37"/>
    </location>
</feature>
<evidence type="ECO:0000256" key="2">
    <source>
        <dbReference type="ARBA" id="ARBA00022490"/>
    </source>
</evidence>
<evidence type="ECO:0000256" key="3">
    <source>
        <dbReference type="ARBA" id="ARBA00022598"/>
    </source>
</evidence>
<feature type="region of interest" description="Disordered" evidence="8">
    <location>
        <begin position="636"/>
        <end position="745"/>
    </location>
</feature>
<dbReference type="PROSITE" id="PS51221">
    <property type="entry name" value="TTL"/>
    <property type="match status" value="1"/>
</dbReference>
<dbReference type="CDD" id="cd00051">
    <property type="entry name" value="EFh"/>
    <property type="match status" value="1"/>
</dbReference>
<dbReference type="AlphaFoldDB" id="A0A1I8IQ12"/>
<dbReference type="SUPFAM" id="SSF47473">
    <property type="entry name" value="EF-hand"/>
    <property type="match status" value="1"/>
</dbReference>
<feature type="region of interest" description="Disordered" evidence="8">
    <location>
        <begin position="179"/>
        <end position="249"/>
    </location>
</feature>
<dbReference type="PRINTS" id="PR00450">
    <property type="entry name" value="RECOVERIN"/>
</dbReference>
<keyword evidence="10" id="KW-1185">Reference proteome</keyword>
<keyword evidence="7" id="KW-0206">Cytoskeleton</keyword>
<keyword evidence="6" id="KW-0067">ATP-binding</keyword>
<dbReference type="SUPFAM" id="SSF56059">
    <property type="entry name" value="Glutathione synthetase ATP-binding domain-like"/>
    <property type="match status" value="1"/>
</dbReference>
<dbReference type="GO" id="GO:0005930">
    <property type="term" value="C:axoneme"/>
    <property type="evidence" value="ECO:0007669"/>
    <property type="project" value="TreeGrafter"/>
</dbReference>
<sequence length="922" mass="103506">ESPTDKDDADSDSNAAIPTTRRRRSSAGGLGAGSISDQRLRKAKELAEEAMRDKKIFSILGPYPRVRDSLRARGWSRLVRNCQPTLIWSLRKDQVDFKFLRRDQLVNHFGKAGCFTTKIGLSRSLRELPWFHCESADAFYPRCYVLSSEEEKEAFKDDYRITACMSLLRLVGEDAILEPGSIEQDDASEAETKTEGQSETAKSSASAAAGGDGGSPKKSAADASPAKGGHHKDVKRIAPKIQFKSPRPATGDMVAKSVLETAITQCEQLIQNRNHDNLDDWDTASCMSESDWYSFLQSYYRVAHHGAQIRDAKSLKSRCRQLCTELRSEYPQFDIDGCRNAWIVKPGAKSRGRGIFCVRTLESVLELLRQPSAVGVTPNKLVVQKYIERPLLVHRTKFDIRQWFVVTDFNPLTIWWYKDCYVRFCSQHFTLNDFNEAVHLSNNSIQYKYINQANRHPDLPDDNIWDCITLQTHLSSIGQPNVYYDVIYPGMQKAVINSMLCSQDHVEMRKNCFELYGADFMIDENFRPWLLEINCSPTMAPSTEVTTRLCRNVQDDILKVVVDRRQNRACNTGRFELIYKQQQVNAPTYAGVDLTLLGQAVKRPWNASITAPKPERSVSLFAEERRLERERLAALANQRQPAAAATDDSSTSGQSGGAANGHVTKSVNPKLASVANRKQPTKVEIIPINTGLPKKPSNQPSYFRSKRNNKEKKSKMLSAYGQADADGGATQLPRVPSGDIENMGSQQKQFLPNCNQSAGAISVSTMANRAAPNELDAETIGFLMEASRLSADELRLRYAEFKEMQPEGRTSDFMAFIARGQSSNARLRKQAQQFFDLFDSNHDRSISKDEVLSVMHTVFQTARDRGVQLNKSPEAVCDEFFKKLDADGNSEISEDEFVQGVLTDPDLLKILQNPEVMNTLMG</sequence>
<name>A0A1I8IQ12_9PLAT</name>
<dbReference type="Pfam" id="PF13499">
    <property type="entry name" value="EF-hand_7"/>
    <property type="match status" value="1"/>
</dbReference>
<accession>A0A1I8IQ12</accession>
<dbReference type="FunFam" id="3.30.470.20:FF:000032">
    <property type="entry name" value="tubulin monoglycylase TTLL3 isoform X2"/>
    <property type="match status" value="1"/>
</dbReference>
<evidence type="ECO:0000259" key="9">
    <source>
        <dbReference type="PROSITE" id="PS50222"/>
    </source>
</evidence>
<dbReference type="Pfam" id="PF03133">
    <property type="entry name" value="TTL"/>
    <property type="match status" value="1"/>
</dbReference>
<proteinExistence type="predicted"/>
<dbReference type="GO" id="GO:0070736">
    <property type="term" value="F:protein-glycine ligase activity, initiating"/>
    <property type="evidence" value="ECO:0007669"/>
    <property type="project" value="TreeGrafter"/>
</dbReference>
<evidence type="ECO:0000313" key="10">
    <source>
        <dbReference type="Proteomes" id="UP000095280"/>
    </source>
</evidence>
<feature type="domain" description="EF-hand" evidence="9">
    <location>
        <begin position="872"/>
        <end position="907"/>
    </location>
</feature>
<dbReference type="InterPro" id="IPR002048">
    <property type="entry name" value="EF_hand_dom"/>
</dbReference>
<feature type="compositionally biased region" description="Low complexity" evidence="8">
    <location>
        <begin position="636"/>
        <end position="653"/>
    </location>
</feature>
<dbReference type="GO" id="GO:0015630">
    <property type="term" value="C:microtubule cytoskeleton"/>
    <property type="evidence" value="ECO:0007669"/>
    <property type="project" value="TreeGrafter"/>
</dbReference>
<evidence type="ECO:0000256" key="4">
    <source>
        <dbReference type="ARBA" id="ARBA00022741"/>
    </source>
</evidence>
<dbReference type="GO" id="GO:0005509">
    <property type="term" value="F:calcium ion binding"/>
    <property type="evidence" value="ECO:0007669"/>
    <property type="project" value="InterPro"/>
</dbReference>
<evidence type="ECO:0000256" key="8">
    <source>
        <dbReference type="SAM" id="MobiDB-lite"/>
    </source>
</evidence>
<evidence type="ECO:0000256" key="7">
    <source>
        <dbReference type="ARBA" id="ARBA00023212"/>
    </source>
</evidence>
<dbReference type="GO" id="GO:0060271">
    <property type="term" value="P:cilium assembly"/>
    <property type="evidence" value="ECO:0007669"/>
    <property type="project" value="TreeGrafter"/>
</dbReference>